<dbReference type="EnsemblPlants" id="PNT76649">
    <property type="protein sequence ID" value="PNT76649"/>
    <property type="gene ID" value="BRADI_1g50960v3"/>
</dbReference>
<feature type="compositionally biased region" description="Pro residues" evidence="1">
    <location>
        <begin position="1"/>
        <end position="12"/>
    </location>
</feature>
<feature type="region of interest" description="Disordered" evidence="1">
    <location>
        <begin position="199"/>
        <end position="228"/>
    </location>
</feature>
<dbReference type="PANTHER" id="PTHR37173:SF1">
    <property type="entry name" value="PROLINE-RICH FAMILY PROTEIN"/>
    <property type="match status" value="1"/>
</dbReference>
<dbReference type="OrthoDB" id="1735564at2759"/>
<feature type="region of interest" description="Disordered" evidence="1">
    <location>
        <begin position="1"/>
        <end position="69"/>
    </location>
</feature>
<evidence type="ECO:0000313" key="4">
    <source>
        <dbReference type="Proteomes" id="UP000008810"/>
    </source>
</evidence>
<organism evidence="2">
    <name type="scientific">Brachypodium distachyon</name>
    <name type="common">Purple false brome</name>
    <name type="synonym">Trachynia distachya</name>
    <dbReference type="NCBI Taxonomy" id="15368"/>
    <lineage>
        <taxon>Eukaryota</taxon>
        <taxon>Viridiplantae</taxon>
        <taxon>Streptophyta</taxon>
        <taxon>Embryophyta</taxon>
        <taxon>Tracheophyta</taxon>
        <taxon>Spermatophyta</taxon>
        <taxon>Magnoliopsida</taxon>
        <taxon>Liliopsida</taxon>
        <taxon>Poales</taxon>
        <taxon>Poaceae</taxon>
        <taxon>BOP clade</taxon>
        <taxon>Pooideae</taxon>
        <taxon>Stipodae</taxon>
        <taxon>Brachypodieae</taxon>
        <taxon>Brachypodium</taxon>
    </lineage>
</organism>
<proteinExistence type="predicted"/>
<dbReference type="PANTHER" id="PTHR37173">
    <property type="entry name" value="HYDROXYPROLINE-RICH GLYCOPROTEIN FAMILY PROTEIN"/>
    <property type="match status" value="1"/>
</dbReference>
<evidence type="ECO:0000313" key="2">
    <source>
        <dbReference type="EMBL" id="PNT76649.1"/>
    </source>
</evidence>
<evidence type="ECO:0000256" key="1">
    <source>
        <dbReference type="SAM" id="MobiDB-lite"/>
    </source>
</evidence>
<feature type="region of interest" description="Disordered" evidence="1">
    <location>
        <begin position="257"/>
        <end position="280"/>
    </location>
</feature>
<dbReference type="AlphaFoldDB" id="A0A2K2DQU1"/>
<reference evidence="3" key="3">
    <citation type="submission" date="2018-08" db="UniProtKB">
        <authorList>
            <consortium name="EnsemblPlants"/>
        </authorList>
    </citation>
    <scope>IDENTIFICATION</scope>
    <source>
        <strain evidence="3">cv. Bd21</strain>
    </source>
</reference>
<accession>A0A2K2DQU1</accession>
<reference evidence="2" key="2">
    <citation type="submission" date="2017-06" db="EMBL/GenBank/DDBJ databases">
        <title>WGS assembly of Brachypodium distachyon.</title>
        <authorList>
            <consortium name="The International Brachypodium Initiative"/>
            <person name="Lucas S."/>
            <person name="Harmon-Smith M."/>
            <person name="Lail K."/>
            <person name="Tice H."/>
            <person name="Grimwood J."/>
            <person name="Bruce D."/>
            <person name="Barry K."/>
            <person name="Shu S."/>
            <person name="Lindquist E."/>
            <person name="Wang M."/>
            <person name="Pitluck S."/>
            <person name="Vogel J.P."/>
            <person name="Garvin D.F."/>
            <person name="Mockler T.C."/>
            <person name="Schmutz J."/>
            <person name="Rokhsar D."/>
            <person name="Bevan M.W."/>
        </authorList>
    </citation>
    <scope>NUCLEOTIDE SEQUENCE</scope>
    <source>
        <strain evidence="2">Bd21</strain>
    </source>
</reference>
<dbReference type="Proteomes" id="UP000008810">
    <property type="component" value="Chromosome 1"/>
</dbReference>
<evidence type="ECO:0000313" key="3">
    <source>
        <dbReference type="EnsemblPlants" id="PNT76649"/>
    </source>
</evidence>
<dbReference type="InterPro" id="IPR028226">
    <property type="entry name" value="LIN37"/>
</dbReference>
<feature type="compositionally biased region" description="Pro residues" evidence="1">
    <location>
        <begin position="263"/>
        <end position="272"/>
    </location>
</feature>
<dbReference type="GO" id="GO:0017053">
    <property type="term" value="C:transcription repressor complex"/>
    <property type="evidence" value="ECO:0007669"/>
    <property type="project" value="InterPro"/>
</dbReference>
<dbReference type="EMBL" id="CM000880">
    <property type="protein sequence ID" value="PNT76649.1"/>
    <property type="molecule type" value="Genomic_DNA"/>
</dbReference>
<dbReference type="Gramene" id="PNT76649">
    <property type="protein sequence ID" value="PNT76649"/>
    <property type="gene ID" value="BRADI_1g50960v3"/>
</dbReference>
<dbReference type="ExpressionAtlas" id="A0A2K2DQU1">
    <property type="expression patterns" value="baseline"/>
</dbReference>
<sequence>MASPPQRPPAAAPPTVASAPPATAPQPLPRAFPAASAPPRAAAAATPTPPPLFTGRPLNPSHASPAHGIFYPVATTSSSAAALANQRRAPNAGYPRAQAVAVPVAPSQQLQMQTQPQSFAAVSRAVVAGVTPRPEQPPRGVPIAPQPHPKVNLLDSESGSLYALCRSWVRNGVQHEIQPRFVGNVAPLLPRPLPASVVDSRISEKHNDTENEDSEEEKNDTGEYTAADLLKQHVNRAKKIRARLRKGRQSRIERYKQRLAFLLPPPPSPPTEPGKHDGRP</sequence>
<dbReference type="Pfam" id="PF15306">
    <property type="entry name" value="LIN37"/>
    <property type="match status" value="1"/>
</dbReference>
<keyword evidence="4" id="KW-1185">Reference proteome</keyword>
<protein>
    <submittedName>
        <fullName evidence="2 3">Uncharacterized protein</fullName>
    </submittedName>
</protein>
<name>A0A2K2DQU1_BRADI</name>
<gene>
    <name evidence="3" type="primary">LOC100845754</name>
    <name evidence="2" type="ORF">BRADI_1g50960v3</name>
</gene>
<reference evidence="2 3" key="1">
    <citation type="journal article" date="2010" name="Nature">
        <title>Genome sequencing and analysis of the model grass Brachypodium distachyon.</title>
        <authorList>
            <consortium name="International Brachypodium Initiative"/>
        </authorList>
    </citation>
    <scope>NUCLEOTIDE SEQUENCE [LARGE SCALE GENOMIC DNA]</scope>
    <source>
        <strain evidence="2">Bd21</strain>
        <strain evidence="3">cv. Bd21</strain>
    </source>
</reference>
<feature type="compositionally biased region" description="Low complexity" evidence="1">
    <location>
        <begin position="31"/>
        <end position="46"/>
    </location>
</feature>